<dbReference type="AlphaFoldDB" id="A0A0P0URU6"/>
<protein>
    <recommendedName>
        <fullName evidence="1">Helix-turn-helix domain-containing protein</fullName>
    </recommendedName>
</protein>
<keyword evidence="3" id="KW-1185">Reference proteome</keyword>
<reference evidence="2 3" key="1">
    <citation type="journal article" date="2000" name="Mar. Ecol. Prog. Ser.">
        <title>Phylogenetic characterization of endosymbionts in three hydrothermal vent mussels: influence on host distributions.</title>
        <authorList>
            <person name="Fujiwara Y."/>
            <person name="Takai K."/>
            <person name="Uematsu K."/>
            <person name="Tsuchida S."/>
            <person name="Hunt J.C."/>
            <person name="Hashimoto J."/>
        </authorList>
    </citation>
    <scope>NUCLEOTIDE SEQUENCE [LARGE SCALE GENOMIC DNA]</scope>
    <source>
        <strain evidence="2 3">Myojin Knoll</strain>
    </source>
</reference>
<name>A0A0P0URU6_9GAMM</name>
<dbReference type="SUPFAM" id="SSF46955">
    <property type="entry name" value="Putative DNA-binding domain"/>
    <property type="match status" value="1"/>
</dbReference>
<accession>A0A0P0URU6</accession>
<dbReference type="RefSeq" id="WP_066044364.1">
    <property type="nucleotide sequence ID" value="NZ_AP013042.1"/>
</dbReference>
<proteinExistence type="predicted"/>
<evidence type="ECO:0000313" key="3">
    <source>
        <dbReference type="Proteomes" id="UP000067399"/>
    </source>
</evidence>
<evidence type="ECO:0000313" key="2">
    <source>
        <dbReference type="EMBL" id="BAS67780.1"/>
    </source>
</evidence>
<feature type="domain" description="Helix-turn-helix" evidence="1">
    <location>
        <begin position="18"/>
        <end position="69"/>
    </location>
</feature>
<dbReference type="Proteomes" id="UP000067399">
    <property type="component" value="Chromosome"/>
</dbReference>
<dbReference type="OrthoDB" id="8537306at2"/>
<dbReference type="InterPro" id="IPR041657">
    <property type="entry name" value="HTH_17"/>
</dbReference>
<dbReference type="InterPro" id="IPR009061">
    <property type="entry name" value="DNA-bd_dom_put_sf"/>
</dbReference>
<organism evidence="2 3">
    <name type="scientific">endosymbiont of Bathymodiolus septemdierum str. Myojin knoll</name>
    <dbReference type="NCBI Taxonomy" id="1303921"/>
    <lineage>
        <taxon>Bacteria</taxon>
        <taxon>Pseudomonadati</taxon>
        <taxon>Pseudomonadota</taxon>
        <taxon>Gammaproteobacteria</taxon>
        <taxon>sulfur-oxidizing symbionts</taxon>
    </lineage>
</organism>
<dbReference type="STRING" id="1303921.BSEPE_0787"/>
<reference evidence="2 3" key="2">
    <citation type="journal article" date="2016" name="ISME J.">
        <title>Heterogeneous composition of key metabolic gene clusters in a vent mussel symbiont population.</title>
        <authorList>
            <person name="Ikuta T."/>
            <person name="Takaki Y."/>
            <person name="Nagai Y."/>
            <person name="Shimamura S."/>
            <person name="Tsuda M."/>
            <person name="Kawagucci S."/>
            <person name="Aoki Y."/>
            <person name="Inoue K."/>
            <person name="Teruya M."/>
            <person name="Satou K."/>
            <person name="Teruya K."/>
            <person name="Shimoji M."/>
            <person name="Tamotsu H."/>
            <person name="Hirano T."/>
            <person name="Maruyama T."/>
            <person name="Yoshida T."/>
        </authorList>
    </citation>
    <scope>NUCLEOTIDE SEQUENCE [LARGE SCALE GENOMIC DNA]</scope>
    <source>
        <strain evidence="2 3">Myojin Knoll</strain>
    </source>
</reference>
<gene>
    <name evidence="2" type="ORF">BSEPE_0787</name>
</gene>
<dbReference type="EMBL" id="AP013042">
    <property type="protein sequence ID" value="BAS67780.1"/>
    <property type="molecule type" value="Genomic_DNA"/>
</dbReference>
<sequence length="77" mass="9052">MSNEDENNKVNKSNKPKLLTSKQAADYICVAPDTLAVWRCTGRYNIPYIKIGSKVRYREQNLDEFLDERTQRRTEVE</sequence>
<evidence type="ECO:0000259" key="1">
    <source>
        <dbReference type="Pfam" id="PF12728"/>
    </source>
</evidence>
<dbReference type="Pfam" id="PF12728">
    <property type="entry name" value="HTH_17"/>
    <property type="match status" value="1"/>
</dbReference>
<dbReference type="KEGG" id="ebh:BSEPE_0787"/>